<dbReference type="PROSITE" id="PS50897">
    <property type="entry name" value="CTLH"/>
    <property type="match status" value="1"/>
</dbReference>
<dbReference type="PROSITE" id="PS51867">
    <property type="entry name" value="ZF_RING_GID"/>
    <property type="match status" value="1"/>
</dbReference>
<comment type="similarity">
    <text evidence="7">Belongs to the RMD5/GID2 family.</text>
</comment>
<sequence length="473" mass="52710">MPPQTSSPAAMPLLEGELKKLRTKANLSQAVSETDKLLELLIKAREEVASSTDAHSASLIMAKLQNPLDSRFESITDALRPVDRGQKAYGKVLDRSFPSRALPTEHDAMAEHSPLINRAIAMHLLREGQFNVARIFLQETQEKINSNSGGGNQDQDRDMTPADELVSESTPRTTDGSDELEEEEAEEGEEQEASYELDEEAIMAPLRSRNLQLKFEIMYEILRSLRSHDLIPAINWAADHSYELDARGSNLEFELNRLQFIYLFQQGGPDPEFAAQMTDEERRIEGRNSALQWARERFSNRGLQGRHAKDIQQLVTAVVFASNLPSSPYRHIFDASGIESAFSEAGTSFTRDFCSLLGLSAESPLYVAATAGAVALPQLLKYMTHVKEKGTEWTTEAELAFETPLPRSMIYHPIFVCPVSKEQTTDQNPPAMLPCGHVVAQESLQCLLKGTKAKCPYCPVEGHKHDAKIIEIL</sequence>
<dbReference type="InterPro" id="IPR006594">
    <property type="entry name" value="LisH"/>
</dbReference>
<gene>
    <name evidence="14" type="ORF">MKZ38_007874</name>
</gene>
<evidence type="ECO:0000313" key="15">
    <source>
        <dbReference type="Proteomes" id="UP001201980"/>
    </source>
</evidence>
<evidence type="ECO:0000256" key="2">
    <source>
        <dbReference type="ARBA" id="ARBA00004496"/>
    </source>
</evidence>
<reference evidence="14" key="1">
    <citation type="submission" date="2022-07" db="EMBL/GenBank/DDBJ databases">
        <title>Draft genome sequence of Zalerion maritima ATCC 34329, a (micro)plastics degrading marine fungus.</title>
        <authorList>
            <person name="Paco A."/>
            <person name="Goncalves M.F.M."/>
            <person name="Rocha-Santos T.A.P."/>
            <person name="Alves A."/>
        </authorList>
    </citation>
    <scope>NUCLEOTIDE SEQUENCE</scope>
    <source>
        <strain evidence="14">ATCC 34329</strain>
    </source>
</reference>
<organism evidence="14 15">
    <name type="scientific">Zalerion maritima</name>
    <dbReference type="NCBI Taxonomy" id="339359"/>
    <lineage>
        <taxon>Eukaryota</taxon>
        <taxon>Fungi</taxon>
        <taxon>Dikarya</taxon>
        <taxon>Ascomycota</taxon>
        <taxon>Pezizomycotina</taxon>
        <taxon>Sordariomycetes</taxon>
        <taxon>Lulworthiomycetidae</taxon>
        <taxon>Lulworthiales</taxon>
        <taxon>Lulworthiaceae</taxon>
        <taxon>Zalerion</taxon>
    </lineage>
</organism>
<dbReference type="GO" id="GO:0005737">
    <property type="term" value="C:cytoplasm"/>
    <property type="evidence" value="ECO:0007669"/>
    <property type="project" value="UniProtKB-SubCell"/>
</dbReference>
<dbReference type="PROSITE" id="PS50896">
    <property type="entry name" value="LISH"/>
    <property type="match status" value="1"/>
</dbReference>
<dbReference type="PANTHER" id="PTHR12170">
    <property type="entry name" value="MACROPHAGE ERYTHROBLAST ATTACHER-RELATED"/>
    <property type="match status" value="1"/>
</dbReference>
<feature type="domain" description="RING-Gid-type" evidence="13">
    <location>
        <begin position="417"/>
        <end position="458"/>
    </location>
</feature>
<evidence type="ECO:0000256" key="7">
    <source>
        <dbReference type="ARBA" id="ARBA00061136"/>
    </source>
</evidence>
<comment type="caution">
    <text evidence="14">The sequence shown here is derived from an EMBL/GenBank/DDBJ whole genome shotgun (WGS) entry which is preliminary data.</text>
</comment>
<keyword evidence="5 10" id="KW-0863">Zinc-finger</keyword>
<feature type="domain" description="CTLH" evidence="12">
    <location>
        <begin position="214"/>
        <end position="271"/>
    </location>
</feature>
<dbReference type="InterPro" id="IPR024964">
    <property type="entry name" value="CTLH/CRA"/>
</dbReference>
<dbReference type="EMBL" id="JAKWBI020000051">
    <property type="protein sequence ID" value="KAJ2904542.1"/>
    <property type="molecule type" value="Genomic_DNA"/>
</dbReference>
<feature type="zinc finger region" description="RING-Gid-type" evidence="10">
    <location>
        <begin position="417"/>
        <end position="458"/>
    </location>
</feature>
<evidence type="ECO:0000256" key="6">
    <source>
        <dbReference type="ARBA" id="ARBA00022833"/>
    </source>
</evidence>
<dbReference type="AlphaFoldDB" id="A0AAD5S2T7"/>
<dbReference type="Proteomes" id="UP001201980">
    <property type="component" value="Unassembled WGS sequence"/>
</dbReference>
<dbReference type="InterPro" id="IPR006595">
    <property type="entry name" value="CTLH_C"/>
</dbReference>
<dbReference type="InterPro" id="IPR044063">
    <property type="entry name" value="ZF_RING_GID"/>
</dbReference>
<evidence type="ECO:0000256" key="9">
    <source>
        <dbReference type="ARBA" id="ARBA00080744"/>
    </source>
</evidence>
<evidence type="ECO:0000259" key="12">
    <source>
        <dbReference type="PROSITE" id="PS50897"/>
    </source>
</evidence>
<name>A0AAD5S2T7_9PEZI</name>
<dbReference type="InterPro" id="IPR037683">
    <property type="entry name" value="Rmd5_dRing"/>
</dbReference>
<dbReference type="Gene3D" id="3.30.40.10">
    <property type="entry name" value="Zinc/RING finger domain, C3HC4 (zinc finger)"/>
    <property type="match status" value="1"/>
</dbReference>
<keyword evidence="3" id="KW-0963">Cytoplasm</keyword>
<evidence type="ECO:0000256" key="4">
    <source>
        <dbReference type="ARBA" id="ARBA00022723"/>
    </source>
</evidence>
<accession>A0AAD5S2T7</accession>
<evidence type="ECO:0000256" key="10">
    <source>
        <dbReference type="PROSITE-ProRule" id="PRU01215"/>
    </source>
</evidence>
<comment type="function">
    <text evidence="1">Involved in the proteasome-dependent degradation of fructose-1,6-bisphosphatase.</text>
</comment>
<evidence type="ECO:0000313" key="14">
    <source>
        <dbReference type="EMBL" id="KAJ2904542.1"/>
    </source>
</evidence>
<dbReference type="InterPro" id="IPR027370">
    <property type="entry name" value="Znf-RING_euk"/>
</dbReference>
<evidence type="ECO:0000259" key="13">
    <source>
        <dbReference type="PROSITE" id="PS51867"/>
    </source>
</evidence>
<evidence type="ECO:0000256" key="3">
    <source>
        <dbReference type="ARBA" id="ARBA00022490"/>
    </source>
</evidence>
<protein>
    <recommendedName>
        <fullName evidence="9">GID complex catalytic subunit 2</fullName>
    </recommendedName>
    <alternativeName>
        <fullName evidence="8">Glucose-induced degradation protein 2</fullName>
    </alternativeName>
</protein>
<dbReference type="Pfam" id="PF10607">
    <property type="entry name" value="CTLH"/>
    <property type="match status" value="1"/>
</dbReference>
<dbReference type="GO" id="GO:0061630">
    <property type="term" value="F:ubiquitin protein ligase activity"/>
    <property type="evidence" value="ECO:0007669"/>
    <property type="project" value="InterPro"/>
</dbReference>
<keyword evidence="15" id="KW-1185">Reference proteome</keyword>
<feature type="compositionally biased region" description="Acidic residues" evidence="11">
    <location>
        <begin position="176"/>
        <end position="194"/>
    </location>
</feature>
<dbReference type="SMART" id="SM00668">
    <property type="entry name" value="CTLH"/>
    <property type="match status" value="1"/>
</dbReference>
<proteinExistence type="inferred from homology"/>
<dbReference type="CDD" id="cd16652">
    <property type="entry name" value="dRING_Rmd5p-like"/>
    <property type="match status" value="1"/>
</dbReference>
<dbReference type="SUPFAM" id="SSF57850">
    <property type="entry name" value="RING/U-box"/>
    <property type="match status" value="1"/>
</dbReference>
<dbReference type="GO" id="GO:0034657">
    <property type="term" value="C:GID complex"/>
    <property type="evidence" value="ECO:0007669"/>
    <property type="project" value="TreeGrafter"/>
</dbReference>
<comment type="subcellular location">
    <subcellularLocation>
        <location evidence="2">Cytoplasm</location>
    </subcellularLocation>
</comment>
<dbReference type="PANTHER" id="PTHR12170:SF3">
    <property type="entry name" value="GH10162P"/>
    <property type="match status" value="1"/>
</dbReference>
<keyword evidence="6" id="KW-0862">Zinc</keyword>
<dbReference type="InterPro" id="IPR013083">
    <property type="entry name" value="Znf_RING/FYVE/PHD"/>
</dbReference>
<evidence type="ECO:0000256" key="5">
    <source>
        <dbReference type="ARBA" id="ARBA00022771"/>
    </source>
</evidence>
<dbReference type="InterPro" id="IPR045098">
    <property type="entry name" value="Fyv10_fam"/>
</dbReference>
<dbReference type="GO" id="GO:0008270">
    <property type="term" value="F:zinc ion binding"/>
    <property type="evidence" value="ECO:0007669"/>
    <property type="project" value="UniProtKB-KW"/>
</dbReference>
<dbReference type="InterPro" id="IPR013144">
    <property type="entry name" value="CRA_dom"/>
</dbReference>
<dbReference type="Pfam" id="PF13445">
    <property type="entry name" value="zf-RING_UBOX"/>
    <property type="match status" value="1"/>
</dbReference>
<evidence type="ECO:0000256" key="8">
    <source>
        <dbReference type="ARBA" id="ARBA00075398"/>
    </source>
</evidence>
<feature type="region of interest" description="Disordered" evidence="11">
    <location>
        <begin position="144"/>
        <end position="194"/>
    </location>
</feature>
<dbReference type="GO" id="GO:0005634">
    <property type="term" value="C:nucleus"/>
    <property type="evidence" value="ECO:0007669"/>
    <property type="project" value="TreeGrafter"/>
</dbReference>
<dbReference type="FunFam" id="3.30.40.10:FF:000143">
    <property type="entry name" value="Regulator of gluconeogenesis Rmd5"/>
    <property type="match status" value="1"/>
</dbReference>
<evidence type="ECO:0000256" key="1">
    <source>
        <dbReference type="ARBA" id="ARBA00002343"/>
    </source>
</evidence>
<dbReference type="SMART" id="SM00757">
    <property type="entry name" value="CRA"/>
    <property type="match status" value="1"/>
</dbReference>
<keyword evidence="4" id="KW-0479">Metal-binding</keyword>
<dbReference type="GO" id="GO:0043161">
    <property type="term" value="P:proteasome-mediated ubiquitin-dependent protein catabolic process"/>
    <property type="evidence" value="ECO:0007669"/>
    <property type="project" value="InterPro"/>
</dbReference>
<evidence type="ECO:0000256" key="11">
    <source>
        <dbReference type="SAM" id="MobiDB-lite"/>
    </source>
</evidence>